<dbReference type="InterPro" id="IPR019587">
    <property type="entry name" value="Polyketide_cyclase/dehydratase"/>
</dbReference>
<reference evidence="2" key="1">
    <citation type="submission" date="2016-10" db="EMBL/GenBank/DDBJ databases">
        <authorList>
            <person name="Varghese N."/>
            <person name="Submissions S."/>
        </authorList>
    </citation>
    <scope>NUCLEOTIDE SEQUENCE [LARGE SCALE GENOMIC DNA]</scope>
    <source>
        <strain evidence="2">DC30,IBRC 10041,KCTC 4046</strain>
    </source>
</reference>
<dbReference type="RefSeq" id="WP_039401479.1">
    <property type="nucleotide sequence ID" value="NZ_FNPC01000005.1"/>
</dbReference>
<dbReference type="OrthoDB" id="167073at2157"/>
<dbReference type="CDD" id="cd07812">
    <property type="entry name" value="SRPBCC"/>
    <property type="match status" value="1"/>
</dbReference>
<name>A0A1H3JWA5_9EURY</name>
<dbReference type="Gene3D" id="3.30.530.20">
    <property type="match status" value="1"/>
</dbReference>
<dbReference type="Proteomes" id="UP000199079">
    <property type="component" value="Unassembled WGS sequence"/>
</dbReference>
<dbReference type="EMBL" id="FNPC01000005">
    <property type="protein sequence ID" value="SDY44206.1"/>
    <property type="molecule type" value="Genomic_DNA"/>
</dbReference>
<dbReference type="GeneID" id="43837580"/>
<dbReference type="InterPro" id="IPR023393">
    <property type="entry name" value="START-like_dom_sf"/>
</dbReference>
<dbReference type="AlphaFoldDB" id="A0A1H3JWA5"/>
<dbReference type="SUPFAM" id="SSF55961">
    <property type="entry name" value="Bet v1-like"/>
    <property type="match status" value="1"/>
</dbReference>
<protein>
    <submittedName>
        <fullName evidence="1">Polyketide cyclase / dehydrase and lipid transport</fullName>
    </submittedName>
</protein>
<evidence type="ECO:0000313" key="1">
    <source>
        <dbReference type="EMBL" id="SDY44206.1"/>
    </source>
</evidence>
<dbReference type="Pfam" id="PF10604">
    <property type="entry name" value="Polyketide_cyc2"/>
    <property type="match status" value="1"/>
</dbReference>
<organism evidence="1 2">
    <name type="scientific">Halopenitus persicus</name>
    <dbReference type="NCBI Taxonomy" id="1048396"/>
    <lineage>
        <taxon>Archaea</taxon>
        <taxon>Methanobacteriati</taxon>
        <taxon>Methanobacteriota</taxon>
        <taxon>Stenosarchaea group</taxon>
        <taxon>Halobacteria</taxon>
        <taxon>Halobacteriales</taxon>
        <taxon>Haloferacaceae</taxon>
        <taxon>Halopenitus</taxon>
    </lineage>
</organism>
<evidence type="ECO:0000313" key="2">
    <source>
        <dbReference type="Proteomes" id="UP000199079"/>
    </source>
</evidence>
<keyword evidence="2" id="KW-1185">Reference proteome</keyword>
<accession>A0A1H3JWA5</accession>
<sequence>MDELVVRTTVYAEPTAVYDLLADFTRYPRYAEYLDHVDRIDGDIDAAAGVDGDDCGGEGTGAGSRYALTFRWWKLTHTVRSEVTAVDPPSRIEWAIRTDIDAHGHWLIEPVAGAAASDAADDAVEADGAADAPACEIEFRVRFDPDSARAGALDLPRFVSFDWVLRKATPLIREEAARTVERAVADLEGDPRSVDLEVSVDSDRI</sequence>
<gene>
    <name evidence="1" type="ORF">SAMN05216564_105165</name>
</gene>
<proteinExistence type="predicted"/>